<keyword evidence="1" id="KW-0677">Repeat</keyword>
<keyword evidence="4" id="KW-1133">Transmembrane helix</keyword>
<feature type="domain" description="RCC1-like" evidence="5">
    <location>
        <begin position="147"/>
        <end position="480"/>
    </location>
</feature>
<dbReference type="InterPro" id="IPR058923">
    <property type="entry name" value="RCC1-like_dom"/>
</dbReference>
<dbReference type="InterPro" id="IPR051210">
    <property type="entry name" value="Ub_ligase/GEF_domain"/>
</dbReference>
<evidence type="ECO:0000256" key="1">
    <source>
        <dbReference type="ARBA" id="ARBA00022737"/>
    </source>
</evidence>
<dbReference type="PANTHER" id="PTHR22870">
    <property type="entry name" value="REGULATOR OF CHROMOSOME CONDENSATION"/>
    <property type="match status" value="1"/>
</dbReference>
<accession>A0A8S2AIS5</accession>
<sequence length="630" mass="66375">MDATTSGTPGLQYLNLPEQSVSTASPPVSPFQRPKRHCFGDSTPGEFPLAANPSIVLHVLTECRLDPRDLANLEATCSFFSQPANFAPDINLSLSELAALDMCNKRVIFKPMNEEERQEMKRRCGGSWKLVLRFLLAGEACCRREKSQAVAGPGHSIAVTSKGEVYTFGYNNSGQLGHGHTEEQARIQPVRSLQGIRIIQAAAGAARTMLISDDGKVYACGKESFGEAEYGGQGTKPVTTPQLVTSLKNIFVVQAAIGNYFTAVLSREGKVYTFSWGNDGRLGHQTEAADVEPRPLLGPLENVPVVQIAAGYCYLLALACQPNGMSVYSVGCGLGGKLGHGSRTDEKYPRVIEQFKILNLQPRVVAAGAWHAAVVGQDGRVCTWGWGRYGCLGHGNEECESVPKVVEGLSHVKAVHVATGDYTTFVVSDDGDVYSFGCGESASLGHHPSFDEQGNRHANVLSPAVVTSLKQANERMVQISLTNSIYWNAHTFALTESGKLFAFGAGDQGQLGAELAISAVIVSAADNDKPPSTTTASAPTATTPTDGIGGDVAEGPADDNAIGTTDNDDAAVTPDDAAGDDEVAVAGPIGSDSSYANYPPPQQEASGSGATVAFGFVSVVGAMAGSLFFF</sequence>
<dbReference type="PROSITE" id="PS50012">
    <property type="entry name" value="RCC1_3"/>
    <property type="match status" value="6"/>
</dbReference>
<feature type="repeat" description="RCC1" evidence="2">
    <location>
        <begin position="215"/>
        <end position="268"/>
    </location>
</feature>
<feature type="repeat" description="RCC1" evidence="2">
    <location>
        <begin position="379"/>
        <end position="430"/>
    </location>
</feature>
<feature type="transmembrane region" description="Helical" evidence="4">
    <location>
        <begin position="609"/>
        <end position="629"/>
    </location>
</feature>
<dbReference type="SUPFAM" id="SSF50985">
    <property type="entry name" value="RCC1/BLIP-II"/>
    <property type="match status" value="1"/>
</dbReference>
<feature type="compositionally biased region" description="Low complexity" evidence="3">
    <location>
        <begin position="530"/>
        <end position="545"/>
    </location>
</feature>
<protein>
    <recommendedName>
        <fullName evidence="5">RCC1-like domain-containing protein</fullName>
    </recommendedName>
</protein>
<keyword evidence="7" id="KW-1185">Reference proteome</keyword>
<dbReference type="InterPro" id="IPR009091">
    <property type="entry name" value="RCC1/BLIP-II"/>
</dbReference>
<evidence type="ECO:0000256" key="4">
    <source>
        <dbReference type="SAM" id="Phobius"/>
    </source>
</evidence>
<dbReference type="Proteomes" id="UP000682877">
    <property type="component" value="Chromosome 5"/>
</dbReference>
<keyword evidence="4" id="KW-0472">Membrane</keyword>
<feature type="repeat" description="RCC1" evidence="2">
    <location>
        <begin position="269"/>
        <end position="321"/>
    </location>
</feature>
<feature type="repeat" description="RCC1" evidence="2">
    <location>
        <begin position="431"/>
        <end position="497"/>
    </location>
</feature>
<gene>
    <name evidence="6" type="ORF">AARE701A_LOCUS12009</name>
</gene>
<organism evidence="6 7">
    <name type="scientific">Arabidopsis arenosa</name>
    <name type="common">Sand rock-cress</name>
    <name type="synonym">Cardaminopsis arenosa</name>
    <dbReference type="NCBI Taxonomy" id="38785"/>
    <lineage>
        <taxon>Eukaryota</taxon>
        <taxon>Viridiplantae</taxon>
        <taxon>Streptophyta</taxon>
        <taxon>Embryophyta</taxon>
        <taxon>Tracheophyta</taxon>
        <taxon>Spermatophyta</taxon>
        <taxon>Magnoliopsida</taxon>
        <taxon>eudicotyledons</taxon>
        <taxon>Gunneridae</taxon>
        <taxon>Pentapetalae</taxon>
        <taxon>rosids</taxon>
        <taxon>malvids</taxon>
        <taxon>Brassicales</taxon>
        <taxon>Brassicaceae</taxon>
        <taxon>Camelineae</taxon>
        <taxon>Arabidopsis</taxon>
    </lineage>
</organism>
<evidence type="ECO:0000256" key="2">
    <source>
        <dbReference type="PROSITE-ProRule" id="PRU00235"/>
    </source>
</evidence>
<feature type="repeat" description="RCC1" evidence="2">
    <location>
        <begin position="163"/>
        <end position="214"/>
    </location>
</feature>
<evidence type="ECO:0000259" key="5">
    <source>
        <dbReference type="Pfam" id="PF25390"/>
    </source>
</evidence>
<proteinExistence type="predicted"/>
<feature type="region of interest" description="Disordered" evidence="3">
    <location>
        <begin position="526"/>
        <end position="607"/>
    </location>
</feature>
<feature type="region of interest" description="Disordered" evidence="3">
    <location>
        <begin position="1"/>
        <end position="37"/>
    </location>
</feature>
<dbReference type="PROSITE" id="PS00626">
    <property type="entry name" value="RCC1_2"/>
    <property type="match status" value="1"/>
</dbReference>
<dbReference type="PANTHER" id="PTHR22870:SF24">
    <property type="entry name" value="REGULATOR OF CHROMOSOME CONDENSATION (RCC1) FAMILY PROTEIN"/>
    <property type="match status" value="1"/>
</dbReference>
<dbReference type="EMBL" id="LR999455">
    <property type="protein sequence ID" value="CAE6067353.1"/>
    <property type="molecule type" value="Genomic_DNA"/>
</dbReference>
<feature type="compositionally biased region" description="Polar residues" evidence="3">
    <location>
        <begin position="17"/>
        <end position="26"/>
    </location>
</feature>
<evidence type="ECO:0000313" key="7">
    <source>
        <dbReference type="Proteomes" id="UP000682877"/>
    </source>
</evidence>
<reference evidence="6" key="1">
    <citation type="submission" date="2021-01" db="EMBL/GenBank/DDBJ databases">
        <authorList>
            <person name="Bezrukov I."/>
        </authorList>
    </citation>
    <scope>NUCLEOTIDE SEQUENCE</scope>
</reference>
<keyword evidence="4" id="KW-0812">Transmembrane</keyword>
<evidence type="ECO:0000313" key="6">
    <source>
        <dbReference type="EMBL" id="CAE6067353.1"/>
    </source>
</evidence>
<feature type="repeat" description="RCC1" evidence="2">
    <location>
        <begin position="325"/>
        <end position="378"/>
    </location>
</feature>
<dbReference type="InterPro" id="IPR000408">
    <property type="entry name" value="Reg_chr_condens"/>
</dbReference>
<dbReference type="Gene3D" id="2.130.10.30">
    <property type="entry name" value="Regulator of chromosome condensation 1/beta-lactamase-inhibitor protein II"/>
    <property type="match status" value="2"/>
</dbReference>
<dbReference type="AlphaFoldDB" id="A0A8S2AIS5"/>
<dbReference type="PRINTS" id="PR00633">
    <property type="entry name" value="RCCNDNSATION"/>
</dbReference>
<evidence type="ECO:0000256" key="3">
    <source>
        <dbReference type="SAM" id="MobiDB-lite"/>
    </source>
</evidence>
<name>A0A8S2AIS5_ARAAE</name>
<dbReference type="Pfam" id="PF25390">
    <property type="entry name" value="WD40_RLD"/>
    <property type="match status" value="1"/>
</dbReference>